<accession>A0A182UUY8</accession>
<sequence>MGPGAARPTHQPGPARKQPDGVRVLRLDRARLGTDRLLRWDTSVTLVLLPLHLRVRVRFLVVVFLLLGQGSLQHAPCAVPRPPITGQNGGAGGGAGGGQATSCLLPVARHNRCHRHRVTRRVGAAAAAAAVTDTGGACRCAVRPADTATTTNRLLNTSSSSSSSSSSFSSADAVAPVSAPAVSFSVSPLAPLPLLRALAPRPPPPPPPPLPPPPPSPRHGKQQRNSLAVAFRPGPSRVALDDDDERGACGTAGCGASALPAACRSSCFDSSCPTSSLTSPSSSSSPGPSSLSPPSPPSSSSSSSSAGFFAFAPSNVSFRFAPKMVTGSGRTRYTHLELLLRELEEECAISSKPNPSSKTRAPPKQLQSPTPENRCGSAPASKHF</sequence>
<feature type="compositionally biased region" description="Polar residues" evidence="1">
    <location>
        <begin position="351"/>
        <end position="371"/>
    </location>
</feature>
<feature type="compositionally biased region" description="Pro residues" evidence="1">
    <location>
        <begin position="200"/>
        <end position="217"/>
    </location>
</feature>
<keyword evidence="3" id="KW-1185">Reference proteome</keyword>
<name>A0A182UUY8_ANOME</name>
<feature type="compositionally biased region" description="Low complexity" evidence="1">
    <location>
        <begin position="265"/>
        <end position="290"/>
    </location>
</feature>
<organism evidence="2 3">
    <name type="scientific">Anopheles merus</name>
    <name type="common">Mosquito</name>
    <dbReference type="NCBI Taxonomy" id="30066"/>
    <lineage>
        <taxon>Eukaryota</taxon>
        <taxon>Metazoa</taxon>
        <taxon>Ecdysozoa</taxon>
        <taxon>Arthropoda</taxon>
        <taxon>Hexapoda</taxon>
        <taxon>Insecta</taxon>
        <taxon>Pterygota</taxon>
        <taxon>Neoptera</taxon>
        <taxon>Endopterygota</taxon>
        <taxon>Diptera</taxon>
        <taxon>Nematocera</taxon>
        <taxon>Culicoidea</taxon>
        <taxon>Culicidae</taxon>
        <taxon>Anophelinae</taxon>
        <taxon>Anopheles</taxon>
    </lineage>
</organism>
<dbReference type="AlphaFoldDB" id="A0A182UUY8"/>
<protein>
    <submittedName>
        <fullName evidence="2">Uncharacterized protein</fullName>
    </submittedName>
</protein>
<feature type="region of interest" description="Disordered" evidence="1">
    <location>
        <begin position="197"/>
        <end position="224"/>
    </location>
</feature>
<dbReference type="EnsemblMetazoa" id="AMEM004102-RA">
    <property type="protein sequence ID" value="AMEM004102-PA"/>
    <property type="gene ID" value="AMEM004102"/>
</dbReference>
<dbReference type="VEuPathDB" id="VectorBase:AMEM004102"/>
<feature type="region of interest" description="Disordered" evidence="1">
    <location>
        <begin position="349"/>
        <end position="384"/>
    </location>
</feature>
<evidence type="ECO:0000313" key="3">
    <source>
        <dbReference type="Proteomes" id="UP000075903"/>
    </source>
</evidence>
<reference evidence="2" key="1">
    <citation type="submission" date="2020-05" db="UniProtKB">
        <authorList>
            <consortium name="EnsemblMetazoa"/>
        </authorList>
    </citation>
    <scope>IDENTIFICATION</scope>
    <source>
        <strain evidence="2">MAF</strain>
    </source>
</reference>
<feature type="region of interest" description="Disordered" evidence="1">
    <location>
        <begin position="265"/>
        <end position="306"/>
    </location>
</feature>
<evidence type="ECO:0000256" key="1">
    <source>
        <dbReference type="SAM" id="MobiDB-lite"/>
    </source>
</evidence>
<proteinExistence type="predicted"/>
<feature type="region of interest" description="Disordered" evidence="1">
    <location>
        <begin position="1"/>
        <end position="21"/>
    </location>
</feature>
<dbReference type="Proteomes" id="UP000075903">
    <property type="component" value="Unassembled WGS sequence"/>
</dbReference>
<evidence type="ECO:0000313" key="2">
    <source>
        <dbReference type="EnsemblMetazoa" id="AMEM004102-PA"/>
    </source>
</evidence>